<protein>
    <submittedName>
        <fullName evidence="1">Uncharacterized protein</fullName>
    </submittedName>
</protein>
<dbReference type="Proteomes" id="UP001202180">
    <property type="component" value="Unassembled WGS sequence"/>
</dbReference>
<evidence type="ECO:0000313" key="1">
    <source>
        <dbReference type="EMBL" id="MCK8491315.1"/>
    </source>
</evidence>
<gene>
    <name evidence="1" type="ORF">M0L20_05590</name>
</gene>
<name>A0ABT0HIB4_9BACT</name>
<accession>A0ABT0HIB4</accession>
<proteinExistence type="predicted"/>
<keyword evidence="2" id="KW-1185">Reference proteome</keyword>
<organism evidence="1 2">
    <name type="scientific">Spirosoma liriopis</name>
    <dbReference type="NCBI Taxonomy" id="2937440"/>
    <lineage>
        <taxon>Bacteria</taxon>
        <taxon>Pseudomonadati</taxon>
        <taxon>Bacteroidota</taxon>
        <taxon>Cytophagia</taxon>
        <taxon>Cytophagales</taxon>
        <taxon>Cytophagaceae</taxon>
        <taxon>Spirosoma</taxon>
    </lineage>
</organism>
<evidence type="ECO:0000313" key="2">
    <source>
        <dbReference type="Proteomes" id="UP001202180"/>
    </source>
</evidence>
<sequence>MANRLIIVTGFGSHNPSSWTRAYLNISQEEAVRRYKETFESKDRPQVDIVEFEDEIALSMGPTNQVIVTG</sequence>
<dbReference type="EMBL" id="JALPRF010000001">
    <property type="protein sequence ID" value="MCK8491315.1"/>
    <property type="molecule type" value="Genomic_DNA"/>
</dbReference>
<reference evidence="1 2" key="1">
    <citation type="submission" date="2022-04" db="EMBL/GenBank/DDBJ databases">
        <title>Spirosoma sp. strain RP8 genome sequencing and assembly.</title>
        <authorList>
            <person name="Jung Y."/>
        </authorList>
    </citation>
    <scope>NUCLEOTIDE SEQUENCE [LARGE SCALE GENOMIC DNA]</scope>
    <source>
        <strain evidence="1 2">RP8</strain>
    </source>
</reference>
<comment type="caution">
    <text evidence="1">The sequence shown here is derived from an EMBL/GenBank/DDBJ whole genome shotgun (WGS) entry which is preliminary data.</text>
</comment>
<dbReference type="RefSeq" id="WP_248476040.1">
    <property type="nucleotide sequence ID" value="NZ_JALPRF010000001.1"/>
</dbReference>